<feature type="compositionally biased region" description="Basic and acidic residues" evidence="1">
    <location>
        <begin position="92"/>
        <end position="111"/>
    </location>
</feature>
<keyword evidence="2" id="KW-0648">Protein biosynthesis</keyword>
<comment type="caution">
    <text evidence="2">The sequence shown here is derived from an EMBL/GenBank/DDBJ whole genome shotgun (WGS) entry which is preliminary data.</text>
</comment>
<evidence type="ECO:0000313" key="3">
    <source>
        <dbReference type="Proteomes" id="UP000297703"/>
    </source>
</evidence>
<protein>
    <submittedName>
        <fullName evidence="2">Eukaryotic translation initiation factor 5A-2</fullName>
    </submittedName>
</protein>
<gene>
    <name evidence="2" type="ORF">DR999_PMT05152</name>
</gene>
<evidence type="ECO:0000313" key="2">
    <source>
        <dbReference type="EMBL" id="TFK11566.1"/>
    </source>
</evidence>
<dbReference type="Proteomes" id="UP000297703">
    <property type="component" value="Unassembled WGS sequence"/>
</dbReference>
<name>A0A4D9EMP8_9SAUR</name>
<evidence type="ECO:0000256" key="1">
    <source>
        <dbReference type="SAM" id="MobiDB-lite"/>
    </source>
</evidence>
<dbReference type="AlphaFoldDB" id="A0A4D9EMP8"/>
<reference evidence="2 3" key="2">
    <citation type="submission" date="2019-04" db="EMBL/GenBank/DDBJ databases">
        <title>The genome sequence of big-headed turtle.</title>
        <authorList>
            <person name="Gong S."/>
        </authorList>
    </citation>
    <scope>NUCLEOTIDE SEQUENCE [LARGE SCALE GENOMIC DNA]</scope>
    <source>
        <strain evidence="2">DO16091913</strain>
        <tissue evidence="2">Muscle</tissue>
    </source>
</reference>
<dbReference type="EMBL" id="QXTE01000030">
    <property type="protein sequence ID" value="TFK11566.1"/>
    <property type="molecule type" value="Genomic_DNA"/>
</dbReference>
<sequence>MPIPPTLQPDLRMVDLPPLIRGCQSSRRHCRARIVFVHLWPWVSEVQTNSACWYLGQAYLETALLASTRSLEHCRGTTILQTPSAAKMSCLDSKKLPKPREAPNDPPKRKN</sequence>
<organism evidence="2 3">
    <name type="scientific">Platysternon megacephalum</name>
    <name type="common">big-headed turtle</name>
    <dbReference type="NCBI Taxonomy" id="55544"/>
    <lineage>
        <taxon>Eukaryota</taxon>
        <taxon>Metazoa</taxon>
        <taxon>Chordata</taxon>
        <taxon>Craniata</taxon>
        <taxon>Vertebrata</taxon>
        <taxon>Euteleostomi</taxon>
        <taxon>Archelosauria</taxon>
        <taxon>Testudinata</taxon>
        <taxon>Testudines</taxon>
        <taxon>Cryptodira</taxon>
        <taxon>Durocryptodira</taxon>
        <taxon>Testudinoidea</taxon>
        <taxon>Platysternidae</taxon>
        <taxon>Platysternon</taxon>
    </lineage>
</organism>
<keyword evidence="3" id="KW-1185">Reference proteome</keyword>
<feature type="region of interest" description="Disordered" evidence="1">
    <location>
        <begin position="86"/>
        <end position="111"/>
    </location>
</feature>
<accession>A0A4D9EMP8</accession>
<keyword evidence="2" id="KW-0396">Initiation factor</keyword>
<dbReference type="GO" id="GO:0003743">
    <property type="term" value="F:translation initiation factor activity"/>
    <property type="evidence" value="ECO:0007669"/>
    <property type="project" value="UniProtKB-KW"/>
</dbReference>
<proteinExistence type="predicted"/>
<reference evidence="2 3" key="1">
    <citation type="submission" date="2019-04" db="EMBL/GenBank/DDBJ databases">
        <title>Draft genome of the big-headed turtle Platysternon megacephalum.</title>
        <authorList>
            <person name="Gong S."/>
        </authorList>
    </citation>
    <scope>NUCLEOTIDE SEQUENCE [LARGE SCALE GENOMIC DNA]</scope>
    <source>
        <strain evidence="2">DO16091913</strain>
        <tissue evidence="2">Muscle</tissue>
    </source>
</reference>